<dbReference type="OrthoDB" id="310853at2759"/>
<comment type="similarity">
    <text evidence="1">Belongs to the timeless family.</text>
</comment>
<dbReference type="InterPro" id="IPR008906">
    <property type="entry name" value="HATC_C_dom"/>
</dbReference>
<name>N6UEN3_DENPD</name>
<evidence type="ECO:0000313" key="2">
    <source>
        <dbReference type="EMBL" id="ENN80215.1"/>
    </source>
</evidence>
<reference evidence="2" key="1">
    <citation type="journal article" date="2013" name="Genome Biol.">
        <title>Draft genome of the mountain pine beetle, Dendroctonus ponderosae Hopkins, a major forest pest.</title>
        <authorList>
            <person name="Keeling C.I."/>
            <person name="Yuen M.M."/>
            <person name="Liao N.Y."/>
            <person name="Docking T.R."/>
            <person name="Chan S.K."/>
            <person name="Taylor G.A."/>
            <person name="Palmquist D.L."/>
            <person name="Jackman S.D."/>
            <person name="Nguyen A."/>
            <person name="Li M."/>
            <person name="Henderson H."/>
            <person name="Janes J.K."/>
            <person name="Zhao Y."/>
            <person name="Pandoh P."/>
            <person name="Moore R."/>
            <person name="Sperling F.A."/>
            <person name="Huber D.P."/>
            <person name="Birol I."/>
            <person name="Jones S.J."/>
            <person name="Bohlmann J."/>
        </authorList>
    </citation>
    <scope>NUCLEOTIDE SEQUENCE</scope>
</reference>
<feature type="non-terminal residue" evidence="2">
    <location>
        <position position="1"/>
    </location>
</feature>
<dbReference type="InterPro" id="IPR007725">
    <property type="entry name" value="TIMELESS_C"/>
</dbReference>
<dbReference type="EMBL" id="KB740567">
    <property type="protein sequence ID" value="ENN80215.1"/>
    <property type="molecule type" value="Genomic_DNA"/>
</dbReference>
<dbReference type="PANTHER" id="PTHR45749">
    <property type="match status" value="1"/>
</dbReference>
<organism evidence="2">
    <name type="scientific">Dendroctonus ponderosae</name>
    <name type="common">Mountain pine beetle</name>
    <dbReference type="NCBI Taxonomy" id="77166"/>
    <lineage>
        <taxon>Eukaryota</taxon>
        <taxon>Metazoa</taxon>
        <taxon>Ecdysozoa</taxon>
        <taxon>Arthropoda</taxon>
        <taxon>Hexapoda</taxon>
        <taxon>Insecta</taxon>
        <taxon>Pterygota</taxon>
        <taxon>Neoptera</taxon>
        <taxon>Endopterygota</taxon>
        <taxon>Coleoptera</taxon>
        <taxon>Polyphaga</taxon>
        <taxon>Cucujiformia</taxon>
        <taxon>Curculionidae</taxon>
        <taxon>Scolytinae</taxon>
        <taxon>Dendroctonus</taxon>
    </lineage>
</organism>
<proteinExistence type="inferred from homology"/>
<dbReference type="Pfam" id="PF05029">
    <property type="entry name" value="TIMELESS_C"/>
    <property type="match status" value="1"/>
</dbReference>
<gene>
    <name evidence="2" type="ORF">YQE_03356</name>
</gene>
<dbReference type="PANTHER" id="PTHR45749:SF35">
    <property type="entry name" value="AC-LIKE TRANSPOSASE-RELATED"/>
    <property type="match status" value="1"/>
</dbReference>
<dbReference type="HOGENOM" id="CLU_499929_0_0_1"/>
<accession>N6UEN3</accession>
<sequence length="545" mass="62398">MRDSLEWLKESLGDAGEDYEVGNNEGIPLVPVMDYAETAMENVEFQQLLKALGVCSPFDEQLNGYVNKQNCRFWGAENPRIILNKPIHPPRVSAWCAFWTGGIIGPCFFFENAAGKALNVNGSTEDNRSGPSTAMRVDESDPDFILLPSYCNKQAEDGQKVPLEKRLIQIGFWQNKTWRFVVLITTYFKRTMMPKTARGTKHMPNYLGDKIQNETIKLLGDTIRNSILNEVKNAKYFAILLDCTPDVSHQEQISVCVRYVKLKNTGASVEERFLTFYPVNDATGEGLTHFLLQTLENYGLDIHKCEYRSDQGFNVMVVEAKELASSLDVEPIFKSQETVRPRKIKRQFDYEGKDEPIESEELKFKVNCFYEMLDIAISSYSEQEQFKEQNKLEEALSDNNRNEKDINGVELLQEVQFLHRFNQSGLSLEQALNYIIENNLTHSFPNVTIAIRILLTIPISVATAKRSCSKLKIIKDYLRSTMSQERLENISIISIESDLLQQLEIQTLVNEFATNKSRKIRKPLVLAKRQEEILPNDGLKTRKTQ</sequence>
<protein>
    <submittedName>
        <fullName evidence="2">Uncharacterized protein</fullName>
    </submittedName>
</protein>
<evidence type="ECO:0000256" key="1">
    <source>
        <dbReference type="ARBA" id="ARBA00008174"/>
    </source>
</evidence>
<dbReference type="AlphaFoldDB" id="N6UEN3"/>
<dbReference type="GO" id="GO:0046983">
    <property type="term" value="F:protein dimerization activity"/>
    <property type="evidence" value="ECO:0007669"/>
    <property type="project" value="InterPro"/>
</dbReference>
<dbReference type="Pfam" id="PF05699">
    <property type="entry name" value="Dimer_Tnp_hAT"/>
    <property type="match status" value="1"/>
</dbReference>